<comment type="catalytic activity">
    <reaction evidence="7">
        <text>2 GTP = 3',3'-c-di-GMP + 2 diphosphate</text>
        <dbReference type="Rhea" id="RHEA:24898"/>
        <dbReference type="ChEBI" id="CHEBI:33019"/>
        <dbReference type="ChEBI" id="CHEBI:37565"/>
        <dbReference type="ChEBI" id="CHEBI:58805"/>
        <dbReference type="EC" id="2.7.7.65"/>
    </reaction>
</comment>
<dbReference type="Gene3D" id="6.10.340.10">
    <property type="match status" value="1"/>
</dbReference>
<keyword evidence="3" id="KW-1003">Cell membrane</keyword>
<dbReference type="Pfam" id="PF02743">
    <property type="entry name" value="dCache_1"/>
    <property type="match status" value="1"/>
</dbReference>
<evidence type="ECO:0000259" key="9">
    <source>
        <dbReference type="PROSITE" id="PS50887"/>
    </source>
</evidence>
<evidence type="ECO:0000256" key="3">
    <source>
        <dbReference type="ARBA" id="ARBA00022475"/>
    </source>
</evidence>
<dbReference type="SMART" id="SM00267">
    <property type="entry name" value="GGDEF"/>
    <property type="match status" value="1"/>
</dbReference>
<dbReference type="InterPro" id="IPR033479">
    <property type="entry name" value="dCache_1"/>
</dbReference>
<comment type="subcellular location">
    <subcellularLocation>
        <location evidence="1">Cell membrane</location>
        <topology evidence="1">Multi-pass membrane protein</topology>
    </subcellularLocation>
</comment>
<dbReference type="Gene3D" id="3.30.70.270">
    <property type="match status" value="1"/>
</dbReference>
<keyword evidence="11" id="KW-1185">Reference proteome</keyword>
<dbReference type="NCBIfam" id="TIGR00254">
    <property type="entry name" value="GGDEF"/>
    <property type="match status" value="1"/>
</dbReference>
<dbReference type="SUPFAM" id="SSF55073">
    <property type="entry name" value="Nucleotide cyclase"/>
    <property type="match status" value="1"/>
</dbReference>
<keyword evidence="6 8" id="KW-0472">Membrane</keyword>
<evidence type="ECO:0000256" key="1">
    <source>
        <dbReference type="ARBA" id="ARBA00004651"/>
    </source>
</evidence>
<dbReference type="CDD" id="cd01949">
    <property type="entry name" value="GGDEF"/>
    <property type="match status" value="1"/>
</dbReference>
<dbReference type="InterPro" id="IPR050469">
    <property type="entry name" value="Diguanylate_Cyclase"/>
</dbReference>
<dbReference type="CDD" id="cd18773">
    <property type="entry name" value="PDC1_HK_sensor"/>
    <property type="match status" value="1"/>
</dbReference>
<dbReference type="Pfam" id="PF00990">
    <property type="entry name" value="GGDEF"/>
    <property type="match status" value="1"/>
</dbReference>
<sequence length="531" mass="60469">MKKKRATLKKELFLKVVLFSGLILAVFGALFAYFFYSSEVKKVSILLEERNVALKNFIEARFLKLRNLIEFLSEVDEVRNAPQGNLEREKALALYRRFQEIDPDINYIYSGYADGTLLINDYTPPEGYDPRVRPWYLAALESHPEVSGGIPYREIKSGEWLVSISKTLLNDRGEINGVLSVETFLEPIFEVLKQSAGNYRSFYSYVIRSDGKVLIHHREPFLGKLFQEVTGSPFSFNAASGYFTYQLNGAAKLAYYSKIEPLDWIVVTALERREIVAFIVQQILKAVAIVAVLSLLLGWILSGILSKRIISPITSLKEQVEKMVGETPEEAKVKVEYPENEIGSILQNIEQLTQAELHKKNQRLESANLLLQELSITDQLSGLYNRRKMYAEFKKEVDRVSRYGGTFSVIMFDLDNFKEINDTLGHQVGDAVLKEIARLTKATIRSVDVVSRWGGDEFLILCPGTFLSEARMLAERLQKTIENHRFQEGIQVTASIGICEFLPQESIEELLRRVDEALYRAKKSGKNTVKS</sequence>
<dbReference type="Proteomes" id="UP001461341">
    <property type="component" value="Chromosome"/>
</dbReference>
<keyword evidence="10" id="KW-0808">Transferase</keyword>
<name>A0ABZ2YBZ3_9BACT</name>
<protein>
    <recommendedName>
        <fullName evidence="2">diguanylate cyclase</fullName>
        <ecNumber evidence="2">2.7.7.65</ecNumber>
    </recommendedName>
</protein>
<keyword evidence="10" id="KW-0548">Nucleotidyltransferase</keyword>
<feature type="transmembrane region" description="Helical" evidence="8">
    <location>
        <begin position="12"/>
        <end position="36"/>
    </location>
</feature>
<dbReference type="PANTHER" id="PTHR45138">
    <property type="entry name" value="REGULATORY COMPONENTS OF SENSORY TRANSDUCTION SYSTEM"/>
    <property type="match status" value="1"/>
</dbReference>
<dbReference type="InterPro" id="IPR029787">
    <property type="entry name" value="Nucleotide_cyclase"/>
</dbReference>
<dbReference type="EC" id="2.7.7.65" evidence="2"/>
<dbReference type="PROSITE" id="PS50887">
    <property type="entry name" value="GGDEF"/>
    <property type="match status" value="1"/>
</dbReference>
<organism evidence="10 11">
    <name type="scientific">Thermatribacter velox</name>
    <dbReference type="NCBI Taxonomy" id="3039681"/>
    <lineage>
        <taxon>Bacteria</taxon>
        <taxon>Pseudomonadati</taxon>
        <taxon>Atribacterota</taxon>
        <taxon>Atribacteria</taxon>
        <taxon>Atribacterales</taxon>
        <taxon>Thermatribacteraceae</taxon>
        <taxon>Thermatribacter</taxon>
    </lineage>
</organism>
<evidence type="ECO:0000256" key="7">
    <source>
        <dbReference type="ARBA" id="ARBA00034247"/>
    </source>
</evidence>
<reference evidence="10 11" key="1">
    <citation type="submission" date="2023-03" db="EMBL/GenBank/DDBJ databases">
        <title>Novel Species.</title>
        <authorList>
            <person name="Ma S."/>
        </authorList>
    </citation>
    <scope>NUCLEOTIDE SEQUENCE [LARGE SCALE GENOMIC DNA]</scope>
    <source>
        <strain evidence="10 11">B11</strain>
    </source>
</reference>
<evidence type="ECO:0000313" key="11">
    <source>
        <dbReference type="Proteomes" id="UP001461341"/>
    </source>
</evidence>
<evidence type="ECO:0000313" key="10">
    <source>
        <dbReference type="EMBL" id="WZL76342.1"/>
    </source>
</evidence>
<evidence type="ECO:0000256" key="8">
    <source>
        <dbReference type="SAM" id="Phobius"/>
    </source>
</evidence>
<evidence type="ECO:0000256" key="5">
    <source>
        <dbReference type="ARBA" id="ARBA00022989"/>
    </source>
</evidence>
<dbReference type="RefSeq" id="WP_369018500.1">
    <property type="nucleotide sequence ID" value="NZ_CP121689.1"/>
</dbReference>
<proteinExistence type="predicted"/>
<dbReference type="InterPro" id="IPR043128">
    <property type="entry name" value="Rev_trsase/Diguanyl_cyclase"/>
</dbReference>
<keyword evidence="4 8" id="KW-0812">Transmembrane</keyword>
<dbReference type="EMBL" id="CP121689">
    <property type="protein sequence ID" value="WZL76342.1"/>
    <property type="molecule type" value="Genomic_DNA"/>
</dbReference>
<keyword evidence="5 8" id="KW-1133">Transmembrane helix</keyword>
<dbReference type="PANTHER" id="PTHR45138:SF9">
    <property type="entry name" value="DIGUANYLATE CYCLASE DGCM-RELATED"/>
    <property type="match status" value="1"/>
</dbReference>
<feature type="domain" description="GGDEF" evidence="9">
    <location>
        <begin position="405"/>
        <end position="531"/>
    </location>
</feature>
<dbReference type="SUPFAM" id="SSF103190">
    <property type="entry name" value="Sensory domain-like"/>
    <property type="match status" value="1"/>
</dbReference>
<dbReference type="InterPro" id="IPR000160">
    <property type="entry name" value="GGDEF_dom"/>
</dbReference>
<evidence type="ECO:0000256" key="6">
    <source>
        <dbReference type="ARBA" id="ARBA00023136"/>
    </source>
</evidence>
<dbReference type="InterPro" id="IPR029151">
    <property type="entry name" value="Sensor-like_sf"/>
</dbReference>
<evidence type="ECO:0000256" key="4">
    <source>
        <dbReference type="ARBA" id="ARBA00022692"/>
    </source>
</evidence>
<accession>A0ABZ2YBZ3</accession>
<dbReference type="GO" id="GO:0052621">
    <property type="term" value="F:diguanylate cyclase activity"/>
    <property type="evidence" value="ECO:0007669"/>
    <property type="project" value="UniProtKB-EC"/>
</dbReference>
<gene>
    <name evidence="10" type="ORF">QBE54_01000</name>
</gene>
<dbReference type="CDD" id="cd12912">
    <property type="entry name" value="PDC2_MCP_like"/>
    <property type="match status" value="1"/>
</dbReference>
<evidence type="ECO:0000256" key="2">
    <source>
        <dbReference type="ARBA" id="ARBA00012528"/>
    </source>
</evidence>
<dbReference type="Gene3D" id="3.30.450.20">
    <property type="entry name" value="PAS domain"/>
    <property type="match status" value="1"/>
</dbReference>